<gene>
    <name evidence="2" type="ORF">A3C16_02140</name>
</gene>
<sequence>MNDPANETRAVTRYVKDGPKELVLTKLQKIQTNDETEIAQAAIEKRRKRYLLCFEGAALKYFKITLNEATRHFPTPEERKEFEDLVYAQAARALTWQLPCRALGTVLLGCTFVGLLWMDTLWLSKNFPEYHFVRDRAWHREKFGPWKTS</sequence>
<comment type="caution">
    <text evidence="2">The sequence shown here is derived from an EMBL/GenBank/DDBJ whole genome shotgun (WGS) entry which is preliminary data.</text>
</comment>
<name>A0A1G2KY34_9BACT</name>
<protein>
    <submittedName>
        <fullName evidence="2">Uncharacterized protein</fullName>
    </submittedName>
</protein>
<keyword evidence="1" id="KW-0812">Transmembrane</keyword>
<dbReference type="EMBL" id="MHQL01000001">
    <property type="protein sequence ID" value="OHA04104.1"/>
    <property type="molecule type" value="Genomic_DNA"/>
</dbReference>
<evidence type="ECO:0000256" key="1">
    <source>
        <dbReference type="SAM" id="Phobius"/>
    </source>
</evidence>
<feature type="transmembrane region" description="Helical" evidence="1">
    <location>
        <begin position="98"/>
        <end position="118"/>
    </location>
</feature>
<organism evidence="2 3">
    <name type="scientific">Candidatus Sungbacteria bacterium RIFCSPHIGHO2_02_FULL_51_29</name>
    <dbReference type="NCBI Taxonomy" id="1802273"/>
    <lineage>
        <taxon>Bacteria</taxon>
        <taxon>Candidatus Sungiibacteriota</taxon>
    </lineage>
</organism>
<dbReference type="Proteomes" id="UP000177811">
    <property type="component" value="Unassembled WGS sequence"/>
</dbReference>
<keyword evidence="1" id="KW-1133">Transmembrane helix</keyword>
<evidence type="ECO:0000313" key="3">
    <source>
        <dbReference type="Proteomes" id="UP000177811"/>
    </source>
</evidence>
<evidence type="ECO:0000313" key="2">
    <source>
        <dbReference type="EMBL" id="OHA04104.1"/>
    </source>
</evidence>
<reference evidence="2 3" key="1">
    <citation type="journal article" date="2016" name="Nat. Commun.">
        <title>Thousands of microbial genomes shed light on interconnected biogeochemical processes in an aquifer system.</title>
        <authorList>
            <person name="Anantharaman K."/>
            <person name="Brown C.T."/>
            <person name="Hug L.A."/>
            <person name="Sharon I."/>
            <person name="Castelle C.J."/>
            <person name="Probst A.J."/>
            <person name="Thomas B.C."/>
            <person name="Singh A."/>
            <person name="Wilkins M.J."/>
            <person name="Karaoz U."/>
            <person name="Brodie E.L."/>
            <person name="Williams K.H."/>
            <person name="Hubbard S.S."/>
            <person name="Banfield J.F."/>
        </authorList>
    </citation>
    <scope>NUCLEOTIDE SEQUENCE [LARGE SCALE GENOMIC DNA]</scope>
</reference>
<dbReference type="AlphaFoldDB" id="A0A1G2KY34"/>
<proteinExistence type="predicted"/>
<accession>A0A1G2KY34</accession>
<keyword evidence="1" id="KW-0472">Membrane</keyword>